<accession>A0A1A9V442</accession>
<dbReference type="EnsemblMetazoa" id="GAUT025278-RA">
    <property type="protein sequence ID" value="GAUT025278-PA"/>
    <property type="gene ID" value="GAUT025278"/>
</dbReference>
<dbReference type="Proteomes" id="UP000078200">
    <property type="component" value="Unassembled WGS sequence"/>
</dbReference>
<organism evidence="2 3">
    <name type="scientific">Glossina austeni</name>
    <name type="common">Savannah tsetse fly</name>
    <dbReference type="NCBI Taxonomy" id="7395"/>
    <lineage>
        <taxon>Eukaryota</taxon>
        <taxon>Metazoa</taxon>
        <taxon>Ecdysozoa</taxon>
        <taxon>Arthropoda</taxon>
        <taxon>Hexapoda</taxon>
        <taxon>Insecta</taxon>
        <taxon>Pterygota</taxon>
        <taxon>Neoptera</taxon>
        <taxon>Endopterygota</taxon>
        <taxon>Diptera</taxon>
        <taxon>Brachycera</taxon>
        <taxon>Muscomorpha</taxon>
        <taxon>Hippoboscoidea</taxon>
        <taxon>Glossinidae</taxon>
        <taxon>Glossina</taxon>
    </lineage>
</organism>
<dbReference type="STRING" id="7395.A0A1A9V442"/>
<evidence type="ECO:0000313" key="2">
    <source>
        <dbReference type="EnsemblMetazoa" id="GAUT025278-PA"/>
    </source>
</evidence>
<evidence type="ECO:0000256" key="1">
    <source>
        <dbReference type="SAM" id="MobiDB-lite"/>
    </source>
</evidence>
<evidence type="ECO:0000313" key="3">
    <source>
        <dbReference type="Proteomes" id="UP000078200"/>
    </source>
</evidence>
<name>A0A1A9V442_GLOAU</name>
<feature type="region of interest" description="Disordered" evidence="1">
    <location>
        <begin position="18"/>
        <end position="50"/>
    </location>
</feature>
<keyword evidence="3" id="KW-1185">Reference proteome</keyword>
<feature type="compositionally biased region" description="Low complexity" evidence="1">
    <location>
        <begin position="18"/>
        <end position="45"/>
    </location>
</feature>
<proteinExistence type="predicted"/>
<dbReference type="VEuPathDB" id="VectorBase:GAUT025278"/>
<dbReference type="AlphaFoldDB" id="A0A1A9V442"/>
<reference evidence="2" key="1">
    <citation type="submission" date="2020-05" db="UniProtKB">
        <authorList>
            <consortium name="EnsemblMetazoa"/>
        </authorList>
    </citation>
    <scope>IDENTIFICATION</scope>
    <source>
        <strain evidence="2">TTRI</strain>
    </source>
</reference>
<sequence length="140" mass="15131">MAVPFYLPEGGADDTVASAAGLASDGTGSTSSSSQSSPNTTSSATQTPIQSPLVPGDLVMAFCEAFYRYSINSVELLPKLIQSKYDRVSRDFLKLLCAKITSIHKNHVKYVLALKEHDFTTTGGLEYQMAIRHSKKAKLL</sequence>
<protein>
    <submittedName>
        <fullName evidence="2">Uncharacterized protein</fullName>
    </submittedName>
</protein>